<dbReference type="NCBIfam" id="TIGR00010">
    <property type="entry name" value="YchF/TatD family DNA exonuclease"/>
    <property type="match status" value="1"/>
</dbReference>
<dbReference type="AlphaFoldDB" id="K6XTW7"/>
<dbReference type="SUPFAM" id="SSF51556">
    <property type="entry name" value="Metallo-dependent hydrolases"/>
    <property type="match status" value="1"/>
</dbReference>
<comment type="similarity">
    <text evidence="1">Belongs to the metallo-dependent hydrolases superfamily. TatD-type hydrolase family.</text>
</comment>
<dbReference type="InterPro" id="IPR015991">
    <property type="entry name" value="TatD/YcfH-like"/>
</dbReference>
<dbReference type="InterPro" id="IPR032466">
    <property type="entry name" value="Metal_Hydrolase"/>
</dbReference>
<gene>
    <name evidence="5" type="primary">tatD</name>
    <name evidence="5" type="ORF">GLIP_2505</name>
</gene>
<dbReference type="OrthoDB" id="9810005at2"/>
<dbReference type="FunFam" id="3.20.20.140:FF:000005">
    <property type="entry name" value="TatD family hydrolase"/>
    <property type="match status" value="1"/>
</dbReference>
<dbReference type="RefSeq" id="WP_008844936.1">
    <property type="nucleotide sequence ID" value="NZ_BAEN01000049.1"/>
</dbReference>
<dbReference type="CDD" id="cd01310">
    <property type="entry name" value="TatD_DNAse"/>
    <property type="match status" value="1"/>
</dbReference>
<feature type="binding site" evidence="4">
    <location>
        <position position="5"/>
    </location>
    <ligand>
        <name>a divalent metal cation</name>
        <dbReference type="ChEBI" id="CHEBI:60240"/>
        <label>1</label>
    </ligand>
</feature>
<accession>K6XTW7</accession>
<dbReference type="PANTHER" id="PTHR46124">
    <property type="entry name" value="D-AMINOACYL-TRNA DEACYLASE"/>
    <property type="match status" value="1"/>
</dbReference>
<dbReference type="InterPro" id="IPR001130">
    <property type="entry name" value="TatD-like"/>
</dbReference>
<dbReference type="EC" id="3.1.21.-" evidence="5"/>
<dbReference type="eggNOG" id="COG0084">
    <property type="taxonomic scope" value="Bacteria"/>
</dbReference>
<evidence type="ECO:0000256" key="4">
    <source>
        <dbReference type="PIRSR" id="PIRSR005902-1"/>
    </source>
</evidence>
<feature type="binding site" evidence="4">
    <location>
        <position position="153"/>
    </location>
    <ligand>
        <name>a divalent metal cation</name>
        <dbReference type="ChEBI" id="CHEBI:60240"/>
        <label>2</label>
    </ligand>
</feature>
<dbReference type="Pfam" id="PF01026">
    <property type="entry name" value="TatD_DNase"/>
    <property type="match status" value="1"/>
</dbReference>
<dbReference type="EMBL" id="BAEN01000049">
    <property type="protein sequence ID" value="GAC15131.1"/>
    <property type="molecule type" value="Genomic_DNA"/>
</dbReference>
<dbReference type="GO" id="GO:0016788">
    <property type="term" value="F:hydrolase activity, acting on ester bonds"/>
    <property type="evidence" value="ECO:0007669"/>
    <property type="project" value="InterPro"/>
</dbReference>
<feature type="binding site" evidence="4">
    <location>
        <position position="203"/>
    </location>
    <ligand>
        <name>a divalent metal cation</name>
        <dbReference type="ChEBI" id="CHEBI:60240"/>
        <label>1</label>
    </ligand>
</feature>
<evidence type="ECO:0000256" key="1">
    <source>
        <dbReference type="ARBA" id="ARBA00009275"/>
    </source>
</evidence>
<keyword evidence="6" id="KW-1185">Reference proteome</keyword>
<evidence type="ECO:0000256" key="3">
    <source>
        <dbReference type="ARBA" id="ARBA00022801"/>
    </source>
</evidence>
<evidence type="ECO:0000256" key="2">
    <source>
        <dbReference type="ARBA" id="ARBA00022723"/>
    </source>
</evidence>
<organism evidence="5 6">
    <name type="scientific">Aliiglaciecola lipolytica E3</name>
    <dbReference type="NCBI Taxonomy" id="1127673"/>
    <lineage>
        <taxon>Bacteria</taxon>
        <taxon>Pseudomonadati</taxon>
        <taxon>Pseudomonadota</taxon>
        <taxon>Gammaproteobacteria</taxon>
        <taxon>Alteromonadales</taxon>
        <taxon>Alteromonadaceae</taxon>
        <taxon>Aliiglaciecola</taxon>
    </lineage>
</organism>
<evidence type="ECO:0000313" key="5">
    <source>
        <dbReference type="EMBL" id="GAC15131.1"/>
    </source>
</evidence>
<dbReference type="PANTHER" id="PTHR46124:SF3">
    <property type="entry name" value="HYDROLASE"/>
    <property type="match status" value="1"/>
</dbReference>
<comment type="caution">
    <text evidence="5">The sequence shown here is derived from an EMBL/GenBank/DDBJ whole genome shotgun (WGS) entry which is preliminary data.</text>
</comment>
<keyword evidence="2 4" id="KW-0479">Metal-binding</keyword>
<dbReference type="PROSITE" id="PS01137">
    <property type="entry name" value="TATD_1"/>
    <property type="match status" value="1"/>
</dbReference>
<dbReference type="Proteomes" id="UP000006334">
    <property type="component" value="Unassembled WGS sequence"/>
</dbReference>
<reference evidence="5 6" key="1">
    <citation type="journal article" date="2017" name="Antonie Van Leeuwenhoek">
        <title>Rhizobium rhizosphaerae sp. nov., a novel species isolated from rice rhizosphere.</title>
        <authorList>
            <person name="Zhao J.J."/>
            <person name="Zhang J."/>
            <person name="Zhang R.J."/>
            <person name="Zhang C.W."/>
            <person name="Yin H.Q."/>
            <person name="Zhang X.X."/>
        </authorList>
    </citation>
    <scope>NUCLEOTIDE SEQUENCE [LARGE SCALE GENOMIC DNA]</scope>
    <source>
        <strain evidence="5 6">E3</strain>
    </source>
</reference>
<evidence type="ECO:0000313" key="6">
    <source>
        <dbReference type="Proteomes" id="UP000006334"/>
    </source>
</evidence>
<feature type="binding site" evidence="4">
    <location>
        <position position="7"/>
    </location>
    <ligand>
        <name>a divalent metal cation</name>
        <dbReference type="ChEBI" id="CHEBI:60240"/>
        <label>1</label>
    </ligand>
</feature>
<dbReference type="GO" id="GO:0005829">
    <property type="term" value="C:cytosol"/>
    <property type="evidence" value="ECO:0007669"/>
    <property type="project" value="TreeGrafter"/>
</dbReference>
<dbReference type="Gene3D" id="3.20.20.140">
    <property type="entry name" value="Metal-dependent hydrolases"/>
    <property type="match status" value="1"/>
</dbReference>
<dbReference type="InterPro" id="IPR018228">
    <property type="entry name" value="DNase_TatD-rel_CS"/>
</dbReference>
<dbReference type="PIRSF" id="PIRSF005902">
    <property type="entry name" value="DNase_TatD"/>
    <property type="match status" value="1"/>
</dbReference>
<dbReference type="STRING" id="1127673.GLIP_2505"/>
<dbReference type="GO" id="GO:0046872">
    <property type="term" value="F:metal ion binding"/>
    <property type="evidence" value="ECO:0007669"/>
    <property type="project" value="UniProtKB-KW"/>
</dbReference>
<name>K6XTW7_9ALTE</name>
<proteinExistence type="inferred from homology"/>
<dbReference type="GO" id="GO:0004536">
    <property type="term" value="F:DNA nuclease activity"/>
    <property type="evidence" value="ECO:0007669"/>
    <property type="project" value="InterPro"/>
</dbReference>
<protein>
    <submittedName>
        <fullName evidence="5">TatD DNase family protein</fullName>
        <ecNumber evidence="5">3.1.21.-</ecNumber>
    </submittedName>
</protein>
<feature type="binding site" evidence="4">
    <location>
        <position position="92"/>
    </location>
    <ligand>
        <name>a divalent metal cation</name>
        <dbReference type="ChEBI" id="CHEBI:60240"/>
        <label>1</label>
    </ligand>
</feature>
<feature type="binding site" evidence="4">
    <location>
        <position position="129"/>
    </location>
    <ligand>
        <name>a divalent metal cation</name>
        <dbReference type="ChEBI" id="CHEBI:60240"/>
        <label>2</label>
    </ligand>
</feature>
<keyword evidence="3 5" id="KW-0378">Hydrolase</keyword>
<sequence length="257" mass="29192">MIDSHCHLDFQAFDADRTQVLNHCLDIGITNIIIPGTQAKSWQALISLCKESPMLEFALGLHPYFLKHSKTDDLDTLSRLIAENPQLVAVGEIGLDFQADDLPKQALQQEFFIQQLQIAQQNSLPVIIHHRRSHNQIIRILKQQKFQFGGVIHAFSGSYQEAKNYLDLGFNLGFGGVITYPRASKTRETLRKIPLESVLLETDSPDMPISGRQGQRNSPEYLPEIVRHIAHIRGEEIDYIKQQTRKNTQRLFGLEGA</sequence>